<proteinExistence type="predicted"/>
<feature type="region of interest" description="Disordered" evidence="1">
    <location>
        <begin position="359"/>
        <end position="393"/>
    </location>
</feature>
<dbReference type="Proteomes" id="UP000664122">
    <property type="component" value="Unassembled WGS sequence"/>
</dbReference>
<evidence type="ECO:0000313" key="2">
    <source>
        <dbReference type="EMBL" id="MBO0663394.1"/>
    </source>
</evidence>
<dbReference type="RefSeq" id="WP_207258177.1">
    <property type="nucleotide sequence ID" value="NZ_JAFMPP010000010.1"/>
</dbReference>
<evidence type="ECO:0000313" key="3">
    <source>
        <dbReference type="Proteomes" id="UP000664122"/>
    </source>
</evidence>
<keyword evidence="3" id="KW-1185">Reference proteome</keyword>
<evidence type="ECO:0000256" key="1">
    <source>
        <dbReference type="SAM" id="MobiDB-lite"/>
    </source>
</evidence>
<feature type="compositionally biased region" description="Acidic residues" evidence="1">
    <location>
        <begin position="363"/>
        <end position="380"/>
    </location>
</feature>
<gene>
    <name evidence="2" type="ORF">J1C48_12455</name>
</gene>
<name>A0A939JWD2_9HYPH</name>
<comment type="caution">
    <text evidence="2">The sequence shown here is derived from an EMBL/GenBank/DDBJ whole genome shotgun (WGS) entry which is preliminary data.</text>
</comment>
<dbReference type="EMBL" id="JAFMPP010000010">
    <property type="protein sequence ID" value="MBO0663394.1"/>
    <property type="molecule type" value="Genomic_DNA"/>
</dbReference>
<dbReference type="AlphaFoldDB" id="A0A939JWD2"/>
<reference evidence="2" key="1">
    <citation type="submission" date="2021-03" db="EMBL/GenBank/DDBJ databases">
        <title>Whole genome sequence of Jiella sp. CQZ9-1.</title>
        <authorList>
            <person name="Tuo L."/>
        </authorList>
    </citation>
    <scope>NUCLEOTIDE SEQUENCE</scope>
    <source>
        <strain evidence="2">CQZ9-1</strain>
    </source>
</reference>
<organism evidence="2 3">
    <name type="scientific">Jiella flava</name>
    <dbReference type="NCBI Taxonomy" id="2816857"/>
    <lineage>
        <taxon>Bacteria</taxon>
        <taxon>Pseudomonadati</taxon>
        <taxon>Pseudomonadota</taxon>
        <taxon>Alphaproteobacteria</taxon>
        <taxon>Hyphomicrobiales</taxon>
        <taxon>Aurantimonadaceae</taxon>
        <taxon>Jiella</taxon>
    </lineage>
</organism>
<sequence>MFLAFLLAAPAAMAQERGGGGGSGFLGGLGDLLGGKPDGPAPYVSPSANDLIPNAGDVGVPQARAPKTFEPITLPKAAPGNLKAPKIDLPGLPAYAPQSAPSQNLLRHSASLSLRAVLVKGGATVPNGLIWRLFSAVPSLEGRSPLIASSQSATPSFDVPPGSYILHVAFGRAGTVKRIDFSGLKTQEIIDLDAGGLKLNAVVGEHGKPIPSRLRFDVYAEATDDAERKIVANDVPPGKVLRLNAGSYQVVSHYGAVNAVVRADIRVQAGKLTEATMTQRAALLTMKLVREHGGEAIADTAWTITNNEGDLVGESVGAFPSMVLAAGDYVIVARNNDKIYQRDFTVQAGKNTDVEVLTSDIAPSEDDATPEDAPPDDAPVDDAAANALKATGD</sequence>
<protein>
    <submittedName>
        <fullName evidence="2">Uncharacterized protein</fullName>
    </submittedName>
</protein>
<accession>A0A939JWD2</accession>